<feature type="transmembrane region" description="Helical" evidence="2">
    <location>
        <begin position="195"/>
        <end position="219"/>
    </location>
</feature>
<sequence length="341" mass="36336">MKNLSVIFPIAASIAAFVLVLLALLAGQNPGFMEDYDVISFNTSALGKNLVLNAAKDDEPTPTGGGFCSDLPGFLGKGCATATAAIGSIESAIVSEVNDIANDIADHLSAELGIHQFYSLHALSICEGSFSPNATANGATRNVTRCIKGATEGYNISAIIDHQLQIGPFELGIDDLGFDDELQSAMDTLNSAIKAFVILLSISVALTGLSLLTSIAGFIRYTRPVLIVNVVIASLAFIMLLACSLVITIGARKAATEVTEKGDDIGLYATAGSKYTAITWAAVGLMFVTFAYWLWQVIRFKNGKTDLHRQTKRSPRDSEEAGAEKPNLHGIRFSKGRRSRR</sequence>
<keyword evidence="5" id="KW-1185">Reference proteome</keyword>
<dbReference type="InterPro" id="IPR052413">
    <property type="entry name" value="SUR7_domain"/>
</dbReference>
<feature type="chain" id="PRO_5042194692" evidence="3">
    <location>
        <begin position="28"/>
        <end position="341"/>
    </location>
</feature>
<dbReference type="InterPro" id="IPR009571">
    <property type="entry name" value="SUR7/Rim9-like_fungi"/>
</dbReference>
<comment type="caution">
    <text evidence="4">The sequence shown here is derived from an EMBL/GenBank/DDBJ whole genome shotgun (WGS) entry which is preliminary data.</text>
</comment>
<keyword evidence="3" id="KW-0732">Signal</keyword>
<evidence type="ECO:0000313" key="5">
    <source>
        <dbReference type="Proteomes" id="UP001285441"/>
    </source>
</evidence>
<protein>
    <submittedName>
        <fullName evidence="4">Actin cortical patch SUR7/pH-response regulator pali</fullName>
    </submittedName>
</protein>
<dbReference type="PANTHER" id="PTHR28019:SF7">
    <property type="entry name" value="SUR7 PROTEIN"/>
    <property type="match status" value="1"/>
</dbReference>
<keyword evidence="2" id="KW-0472">Membrane</keyword>
<feature type="transmembrane region" description="Helical" evidence="2">
    <location>
        <begin position="226"/>
        <end position="251"/>
    </location>
</feature>
<feature type="transmembrane region" description="Helical" evidence="2">
    <location>
        <begin position="277"/>
        <end position="295"/>
    </location>
</feature>
<feature type="region of interest" description="Disordered" evidence="1">
    <location>
        <begin position="308"/>
        <end position="341"/>
    </location>
</feature>
<evidence type="ECO:0000256" key="3">
    <source>
        <dbReference type="SAM" id="SignalP"/>
    </source>
</evidence>
<dbReference type="GO" id="GO:0051285">
    <property type="term" value="C:cell cortex of cell tip"/>
    <property type="evidence" value="ECO:0007669"/>
    <property type="project" value="TreeGrafter"/>
</dbReference>
<dbReference type="AlphaFoldDB" id="A0AAE0P4X0"/>
<dbReference type="Pfam" id="PF06687">
    <property type="entry name" value="SUR7"/>
    <property type="match status" value="1"/>
</dbReference>
<dbReference type="Proteomes" id="UP001285441">
    <property type="component" value="Unassembled WGS sequence"/>
</dbReference>
<proteinExistence type="predicted"/>
<name>A0AAE0P4X0_9PEZI</name>
<keyword evidence="2" id="KW-1133">Transmembrane helix</keyword>
<reference evidence="4" key="1">
    <citation type="journal article" date="2023" name="Mol. Phylogenet. Evol.">
        <title>Genome-scale phylogeny and comparative genomics of the fungal order Sordariales.</title>
        <authorList>
            <person name="Hensen N."/>
            <person name="Bonometti L."/>
            <person name="Westerberg I."/>
            <person name="Brannstrom I.O."/>
            <person name="Guillou S."/>
            <person name="Cros-Aarteil S."/>
            <person name="Calhoun S."/>
            <person name="Haridas S."/>
            <person name="Kuo A."/>
            <person name="Mondo S."/>
            <person name="Pangilinan J."/>
            <person name="Riley R."/>
            <person name="LaButti K."/>
            <person name="Andreopoulos B."/>
            <person name="Lipzen A."/>
            <person name="Chen C."/>
            <person name="Yan M."/>
            <person name="Daum C."/>
            <person name="Ng V."/>
            <person name="Clum A."/>
            <person name="Steindorff A."/>
            <person name="Ohm R.A."/>
            <person name="Martin F."/>
            <person name="Silar P."/>
            <person name="Natvig D.O."/>
            <person name="Lalanne C."/>
            <person name="Gautier V."/>
            <person name="Ament-Velasquez S.L."/>
            <person name="Kruys A."/>
            <person name="Hutchinson M.I."/>
            <person name="Powell A.J."/>
            <person name="Barry K."/>
            <person name="Miller A.N."/>
            <person name="Grigoriev I.V."/>
            <person name="Debuchy R."/>
            <person name="Gladieux P."/>
            <person name="Hiltunen Thoren M."/>
            <person name="Johannesson H."/>
        </authorList>
    </citation>
    <scope>NUCLEOTIDE SEQUENCE</scope>
    <source>
        <strain evidence="4">CBS 232.78</strain>
    </source>
</reference>
<feature type="compositionally biased region" description="Basic residues" evidence="1">
    <location>
        <begin position="332"/>
        <end position="341"/>
    </location>
</feature>
<keyword evidence="2" id="KW-0812">Transmembrane</keyword>
<dbReference type="EMBL" id="JAULSW010000001">
    <property type="protein sequence ID" value="KAK3393287.1"/>
    <property type="molecule type" value="Genomic_DNA"/>
</dbReference>
<dbReference type="GO" id="GO:0031505">
    <property type="term" value="P:fungal-type cell wall organization"/>
    <property type="evidence" value="ECO:0007669"/>
    <property type="project" value="TreeGrafter"/>
</dbReference>
<feature type="compositionally biased region" description="Basic and acidic residues" evidence="1">
    <location>
        <begin position="308"/>
        <end position="327"/>
    </location>
</feature>
<dbReference type="PANTHER" id="PTHR28019">
    <property type="entry name" value="CELL MEMBRANE PROTEIN YLR413W-RELATED"/>
    <property type="match status" value="1"/>
</dbReference>
<evidence type="ECO:0000256" key="1">
    <source>
        <dbReference type="SAM" id="MobiDB-lite"/>
    </source>
</evidence>
<accession>A0AAE0P4X0</accession>
<reference evidence="4" key="2">
    <citation type="submission" date="2023-06" db="EMBL/GenBank/DDBJ databases">
        <authorList>
            <consortium name="Lawrence Berkeley National Laboratory"/>
            <person name="Haridas S."/>
            <person name="Hensen N."/>
            <person name="Bonometti L."/>
            <person name="Westerberg I."/>
            <person name="Brannstrom I.O."/>
            <person name="Guillou S."/>
            <person name="Cros-Aarteil S."/>
            <person name="Calhoun S."/>
            <person name="Kuo A."/>
            <person name="Mondo S."/>
            <person name="Pangilinan J."/>
            <person name="Riley R."/>
            <person name="LaButti K."/>
            <person name="Andreopoulos B."/>
            <person name="Lipzen A."/>
            <person name="Chen C."/>
            <person name="Yanf M."/>
            <person name="Daum C."/>
            <person name="Ng V."/>
            <person name="Clum A."/>
            <person name="Steindorff A."/>
            <person name="Ohm R."/>
            <person name="Martin F."/>
            <person name="Silar P."/>
            <person name="Natvig D."/>
            <person name="Lalanne C."/>
            <person name="Gautier V."/>
            <person name="Ament-velasquez S.L."/>
            <person name="Kruys A."/>
            <person name="Hutchinson M.I."/>
            <person name="Powell A.J."/>
            <person name="Barry K."/>
            <person name="Miller A.N."/>
            <person name="Grigoriev I.V."/>
            <person name="Debuchy R."/>
            <person name="Gladieux P."/>
            <person name="Thoren M.H."/>
            <person name="Johannesson H."/>
        </authorList>
    </citation>
    <scope>NUCLEOTIDE SEQUENCE</scope>
    <source>
        <strain evidence="4">CBS 232.78</strain>
    </source>
</reference>
<evidence type="ECO:0000313" key="4">
    <source>
        <dbReference type="EMBL" id="KAK3393287.1"/>
    </source>
</evidence>
<dbReference type="GO" id="GO:0005886">
    <property type="term" value="C:plasma membrane"/>
    <property type="evidence" value="ECO:0007669"/>
    <property type="project" value="InterPro"/>
</dbReference>
<feature type="signal peptide" evidence="3">
    <location>
        <begin position="1"/>
        <end position="27"/>
    </location>
</feature>
<evidence type="ECO:0000256" key="2">
    <source>
        <dbReference type="SAM" id="Phobius"/>
    </source>
</evidence>
<gene>
    <name evidence="4" type="ORF">B0H63DRAFT_406424</name>
</gene>
<organism evidence="4 5">
    <name type="scientific">Podospora didyma</name>
    <dbReference type="NCBI Taxonomy" id="330526"/>
    <lineage>
        <taxon>Eukaryota</taxon>
        <taxon>Fungi</taxon>
        <taxon>Dikarya</taxon>
        <taxon>Ascomycota</taxon>
        <taxon>Pezizomycotina</taxon>
        <taxon>Sordariomycetes</taxon>
        <taxon>Sordariomycetidae</taxon>
        <taxon>Sordariales</taxon>
        <taxon>Podosporaceae</taxon>
        <taxon>Podospora</taxon>
    </lineage>
</organism>